<dbReference type="AlphaFoldDB" id="A0A495X4J0"/>
<protein>
    <submittedName>
        <fullName evidence="2">Uncharacterized protein</fullName>
    </submittedName>
</protein>
<keyword evidence="1" id="KW-0812">Transmembrane</keyword>
<feature type="transmembrane region" description="Helical" evidence="1">
    <location>
        <begin position="48"/>
        <end position="68"/>
    </location>
</feature>
<dbReference type="Proteomes" id="UP000272729">
    <property type="component" value="Unassembled WGS sequence"/>
</dbReference>
<feature type="transmembrane region" description="Helical" evidence="1">
    <location>
        <begin position="88"/>
        <end position="106"/>
    </location>
</feature>
<comment type="caution">
    <text evidence="2">The sequence shown here is derived from an EMBL/GenBank/DDBJ whole genome shotgun (WGS) entry which is preliminary data.</text>
</comment>
<feature type="transmembrane region" description="Helical" evidence="1">
    <location>
        <begin position="6"/>
        <end position="27"/>
    </location>
</feature>
<keyword evidence="1" id="KW-1133">Transmembrane helix</keyword>
<keyword evidence="3" id="KW-1185">Reference proteome</keyword>
<evidence type="ECO:0000256" key="1">
    <source>
        <dbReference type="SAM" id="Phobius"/>
    </source>
</evidence>
<dbReference type="RefSeq" id="WP_121220284.1">
    <property type="nucleotide sequence ID" value="NZ_JBIUBA010000070.1"/>
</dbReference>
<evidence type="ECO:0000313" key="2">
    <source>
        <dbReference type="EMBL" id="RKT68922.1"/>
    </source>
</evidence>
<dbReference type="OrthoDB" id="193443at2"/>
<gene>
    <name evidence="2" type="ORF">DFJ66_2115</name>
</gene>
<sequence length="132" mass="14587">MDPLVLTYVLYLLLSIGLTIWVGNTLSRNGKVFLVDVFGGNEELARTVNHLLVVGFYLVNFGFVAWYLRTADAVGQTREVFETLSVKVGTVLIVLGVLHLGNVFVLGRMRRRSLHQAQSLPPVGPDAYTKLA</sequence>
<evidence type="ECO:0000313" key="3">
    <source>
        <dbReference type="Proteomes" id="UP000272729"/>
    </source>
</evidence>
<name>A0A495X4J0_9PSEU</name>
<proteinExistence type="predicted"/>
<keyword evidence="1" id="KW-0472">Membrane</keyword>
<reference evidence="2 3" key="1">
    <citation type="submission" date="2018-10" db="EMBL/GenBank/DDBJ databases">
        <title>Sequencing the genomes of 1000 actinobacteria strains.</title>
        <authorList>
            <person name="Klenk H.-P."/>
        </authorList>
    </citation>
    <scope>NUCLEOTIDE SEQUENCE [LARGE SCALE GENOMIC DNA]</scope>
    <source>
        <strain evidence="2 3">DSM 43911</strain>
    </source>
</reference>
<organism evidence="2 3">
    <name type="scientific">Saccharothrix variisporea</name>
    <dbReference type="NCBI Taxonomy" id="543527"/>
    <lineage>
        <taxon>Bacteria</taxon>
        <taxon>Bacillati</taxon>
        <taxon>Actinomycetota</taxon>
        <taxon>Actinomycetes</taxon>
        <taxon>Pseudonocardiales</taxon>
        <taxon>Pseudonocardiaceae</taxon>
        <taxon>Saccharothrix</taxon>
    </lineage>
</organism>
<dbReference type="EMBL" id="RBXR01000001">
    <property type="protein sequence ID" value="RKT68922.1"/>
    <property type="molecule type" value="Genomic_DNA"/>
</dbReference>
<accession>A0A495X4J0</accession>